<sequence>MAPRHPRRFWIAAMVAAAITTGCMPLGLPRTIVITEAQLQEKLAEHFPVQQRLMAVLDIEVQRPQVRLLPERGRVAAVLNVDATERLSRKRLRGRLDADSQLRFDPRDMALKLSGVRVSTLDVQDAGGNWPAPLHNAALLLAEQLLEGQVVWRASASQAERLARLGVQAVDVQVTSRGIEITLDAAAAGALPD</sequence>
<dbReference type="AlphaFoldDB" id="A0AAW9QBZ4"/>
<name>A0AAW9QBZ4_9BURK</name>
<dbReference type="Proteomes" id="UP001336250">
    <property type="component" value="Unassembled WGS sequence"/>
</dbReference>
<gene>
    <name evidence="1" type="ORF">V4F39_07295</name>
</gene>
<comment type="caution">
    <text evidence="1">The sequence shown here is derived from an EMBL/GenBank/DDBJ whole genome shotgun (WGS) entry which is preliminary data.</text>
</comment>
<keyword evidence="2" id="KW-1185">Reference proteome</keyword>
<dbReference type="RefSeq" id="WP_332288652.1">
    <property type="nucleotide sequence ID" value="NZ_JAZIBG010000019.1"/>
</dbReference>
<dbReference type="Pfam" id="PF07273">
    <property type="entry name" value="DUF1439"/>
    <property type="match status" value="1"/>
</dbReference>
<reference evidence="1 2" key="1">
    <citation type="submission" date="2024-02" db="EMBL/GenBank/DDBJ databases">
        <title>Genome sequence of Aquincola sp. MAHUQ-54.</title>
        <authorList>
            <person name="Huq M.A."/>
        </authorList>
    </citation>
    <scope>NUCLEOTIDE SEQUENCE [LARGE SCALE GENOMIC DNA]</scope>
    <source>
        <strain evidence="1 2">MAHUQ-54</strain>
    </source>
</reference>
<dbReference type="Gene3D" id="3.15.10.40">
    <property type="entry name" value="Uncharacterised protein PF07273, DUF1439"/>
    <property type="match status" value="1"/>
</dbReference>
<proteinExistence type="predicted"/>
<evidence type="ECO:0000313" key="2">
    <source>
        <dbReference type="Proteomes" id="UP001336250"/>
    </source>
</evidence>
<dbReference type="EMBL" id="JAZIBG010000019">
    <property type="protein sequence ID" value="MEF7613713.1"/>
    <property type="molecule type" value="Genomic_DNA"/>
</dbReference>
<protein>
    <submittedName>
        <fullName evidence="1">DUF1439 domain-containing protein</fullName>
    </submittedName>
</protein>
<evidence type="ECO:0000313" key="1">
    <source>
        <dbReference type="EMBL" id="MEF7613713.1"/>
    </source>
</evidence>
<organism evidence="1 2">
    <name type="scientific">Aquincola agrisoli</name>
    <dbReference type="NCBI Taxonomy" id="3119538"/>
    <lineage>
        <taxon>Bacteria</taxon>
        <taxon>Pseudomonadati</taxon>
        <taxon>Pseudomonadota</taxon>
        <taxon>Betaproteobacteria</taxon>
        <taxon>Burkholderiales</taxon>
        <taxon>Sphaerotilaceae</taxon>
        <taxon>Aquincola</taxon>
    </lineage>
</organism>
<dbReference type="InterPro" id="IPR010835">
    <property type="entry name" value="DUF1439"/>
</dbReference>
<accession>A0AAW9QBZ4</accession>
<dbReference type="PROSITE" id="PS51257">
    <property type="entry name" value="PROKAR_LIPOPROTEIN"/>
    <property type="match status" value="1"/>
</dbReference>